<keyword evidence="4 5" id="KW-0472">Membrane</keyword>
<comment type="subcellular location">
    <subcellularLocation>
        <location evidence="1">Membrane</location>
        <topology evidence="1">Multi-pass membrane protein</topology>
    </subcellularLocation>
</comment>
<dbReference type="PROSITE" id="PS50850">
    <property type="entry name" value="MFS"/>
    <property type="match status" value="1"/>
</dbReference>
<keyword evidence="2 5" id="KW-0812">Transmembrane</keyword>
<dbReference type="Pfam" id="PF07690">
    <property type="entry name" value="MFS_1"/>
    <property type="match status" value="1"/>
</dbReference>
<feature type="transmembrane region" description="Helical" evidence="5">
    <location>
        <begin position="366"/>
        <end position="393"/>
    </location>
</feature>
<feature type="transmembrane region" description="Helical" evidence="5">
    <location>
        <begin position="399"/>
        <end position="419"/>
    </location>
</feature>
<evidence type="ECO:0000256" key="4">
    <source>
        <dbReference type="ARBA" id="ARBA00023136"/>
    </source>
</evidence>
<dbReference type="PANTHER" id="PTHR11662:SF285">
    <property type="entry name" value="HEXURONATE TRANSPORTER"/>
    <property type="match status" value="1"/>
</dbReference>
<feature type="transmembrane region" description="Helical" evidence="5">
    <location>
        <begin position="236"/>
        <end position="258"/>
    </location>
</feature>
<name>A0ABW7HAY1_9BURK</name>
<feature type="transmembrane region" description="Helical" evidence="5">
    <location>
        <begin position="173"/>
        <end position="191"/>
    </location>
</feature>
<evidence type="ECO:0000256" key="1">
    <source>
        <dbReference type="ARBA" id="ARBA00004141"/>
    </source>
</evidence>
<feature type="domain" description="Major facilitator superfamily (MFS) profile" evidence="6">
    <location>
        <begin position="17"/>
        <end position="423"/>
    </location>
</feature>
<reference evidence="7 8" key="1">
    <citation type="submission" date="2024-08" db="EMBL/GenBank/DDBJ databases">
        <authorList>
            <person name="Lu H."/>
        </authorList>
    </citation>
    <scope>NUCLEOTIDE SEQUENCE [LARGE SCALE GENOMIC DNA]</scope>
    <source>
        <strain evidence="7 8">BYS78W</strain>
    </source>
</reference>
<evidence type="ECO:0000313" key="8">
    <source>
        <dbReference type="Proteomes" id="UP001606134"/>
    </source>
</evidence>
<evidence type="ECO:0000256" key="2">
    <source>
        <dbReference type="ARBA" id="ARBA00022692"/>
    </source>
</evidence>
<dbReference type="RefSeq" id="WP_394408650.1">
    <property type="nucleotide sequence ID" value="NZ_JBIGIC010000004.1"/>
</dbReference>
<feature type="transmembrane region" description="Helical" evidence="5">
    <location>
        <begin position="330"/>
        <end position="354"/>
    </location>
</feature>
<dbReference type="InterPro" id="IPR050382">
    <property type="entry name" value="MFS_Na/Anion_cotransporter"/>
</dbReference>
<dbReference type="InterPro" id="IPR011701">
    <property type="entry name" value="MFS"/>
</dbReference>
<dbReference type="SUPFAM" id="SSF103473">
    <property type="entry name" value="MFS general substrate transporter"/>
    <property type="match status" value="1"/>
</dbReference>
<evidence type="ECO:0000256" key="3">
    <source>
        <dbReference type="ARBA" id="ARBA00022989"/>
    </source>
</evidence>
<keyword evidence="8" id="KW-1185">Reference proteome</keyword>
<evidence type="ECO:0000256" key="5">
    <source>
        <dbReference type="SAM" id="Phobius"/>
    </source>
</evidence>
<organism evidence="7 8">
    <name type="scientific">Pelomonas candidula</name>
    <dbReference type="NCBI Taxonomy" id="3299025"/>
    <lineage>
        <taxon>Bacteria</taxon>
        <taxon>Pseudomonadati</taxon>
        <taxon>Pseudomonadota</taxon>
        <taxon>Betaproteobacteria</taxon>
        <taxon>Burkholderiales</taxon>
        <taxon>Sphaerotilaceae</taxon>
        <taxon>Roseateles</taxon>
    </lineage>
</organism>
<dbReference type="InterPro" id="IPR036259">
    <property type="entry name" value="MFS_trans_sf"/>
</dbReference>
<dbReference type="EMBL" id="JBIGIC010000004">
    <property type="protein sequence ID" value="MFG6486886.1"/>
    <property type="molecule type" value="Genomic_DNA"/>
</dbReference>
<accession>A0ABW7HAY1</accession>
<gene>
    <name evidence="7" type="ORF">ACG04R_09395</name>
</gene>
<comment type="caution">
    <text evidence="7">The sequence shown here is derived from an EMBL/GenBank/DDBJ whole genome shotgun (WGS) entry which is preliminary data.</text>
</comment>
<sequence>MTTGGAGTAVGRQRWWICALLFAATTVNYLDRNALSVLKTSLQQPVEAGGLALTDADYGWITFAFTAAYAAFPPLIGTAIDRFGVKRSLGVALVLWSLASAAHGLVATVLGLVVVRFLLGMAEAAHFPAAIKTVAMWFPQQERALATGLFNAGTALGIIASPVTVWLALTFGWQSAFVAIGFTGLVWLVFWQRGFQPPEQHAGVSAAELGYIRAGQPAPTQTVALPWTALLRYREIWPFLLGKMLTDPVWWFFLFWLPSYLERERGQNPLASAGLVAVIYLGSSVGSIFGGWLSGHLAKRGWPVGKARMATMGIFAACMPGSIAAYGVDSFAACVALIALATACHQAWSANLLTSATDLFPTKVSGAVIGLGSTAGGIGGMFIALLTALTVQWTGTQQWAFVYAGVMHLTSLAIFWLWFRGRFERVDIDAGLDLARAHRPLLTAGGLVTLLGVALTWLITSHWDACVAAAKFSGAAQALTAAGGLVVIGALLLYAGRSHTGPASLLPTSPESRPQPGA</sequence>
<feature type="transmembrane region" description="Helical" evidence="5">
    <location>
        <begin position="145"/>
        <end position="167"/>
    </location>
</feature>
<feature type="transmembrane region" description="Helical" evidence="5">
    <location>
        <begin position="270"/>
        <end position="295"/>
    </location>
</feature>
<protein>
    <submittedName>
        <fullName evidence="7">MFS transporter</fullName>
    </submittedName>
</protein>
<feature type="transmembrane region" description="Helical" evidence="5">
    <location>
        <begin position="58"/>
        <end position="77"/>
    </location>
</feature>
<evidence type="ECO:0000259" key="6">
    <source>
        <dbReference type="PROSITE" id="PS50850"/>
    </source>
</evidence>
<dbReference type="CDD" id="cd17319">
    <property type="entry name" value="MFS_ExuT_GudP_like"/>
    <property type="match status" value="1"/>
</dbReference>
<dbReference type="Proteomes" id="UP001606134">
    <property type="component" value="Unassembled WGS sequence"/>
</dbReference>
<dbReference type="Gene3D" id="1.20.1250.20">
    <property type="entry name" value="MFS general substrate transporter like domains"/>
    <property type="match status" value="2"/>
</dbReference>
<dbReference type="PANTHER" id="PTHR11662">
    <property type="entry name" value="SOLUTE CARRIER FAMILY 17"/>
    <property type="match status" value="1"/>
</dbReference>
<feature type="transmembrane region" description="Helical" evidence="5">
    <location>
        <begin position="440"/>
        <end position="460"/>
    </location>
</feature>
<proteinExistence type="predicted"/>
<feature type="transmembrane region" description="Helical" evidence="5">
    <location>
        <begin position="472"/>
        <end position="495"/>
    </location>
</feature>
<keyword evidence="3 5" id="KW-1133">Transmembrane helix</keyword>
<dbReference type="InterPro" id="IPR020846">
    <property type="entry name" value="MFS_dom"/>
</dbReference>
<feature type="transmembrane region" description="Helical" evidence="5">
    <location>
        <begin position="89"/>
        <end position="111"/>
    </location>
</feature>
<evidence type="ECO:0000313" key="7">
    <source>
        <dbReference type="EMBL" id="MFG6486886.1"/>
    </source>
</evidence>